<dbReference type="PANTHER" id="PTHR24324:SF5">
    <property type="entry name" value="HEMATOPOIETICALLY-EXPRESSED HOMEOBOX PROTEIN HHEX"/>
    <property type="match status" value="1"/>
</dbReference>
<evidence type="ECO:0000313" key="10">
    <source>
        <dbReference type="Proteomes" id="UP000008866"/>
    </source>
</evidence>
<evidence type="ECO:0000256" key="5">
    <source>
        <dbReference type="PROSITE-ProRule" id="PRU00108"/>
    </source>
</evidence>
<dbReference type="InterPro" id="IPR001356">
    <property type="entry name" value="HD"/>
</dbReference>
<evidence type="ECO:0000256" key="2">
    <source>
        <dbReference type="ARBA" id="ARBA00023125"/>
    </source>
</evidence>
<dbReference type="OrthoDB" id="6159439at2759"/>
<organism evidence="9 10">
    <name type="scientific">Arthroderma benhamiae (strain ATCC MYA-4681 / CBS 112371)</name>
    <name type="common">Trichophyton mentagrophytes</name>
    <dbReference type="NCBI Taxonomy" id="663331"/>
    <lineage>
        <taxon>Eukaryota</taxon>
        <taxon>Fungi</taxon>
        <taxon>Dikarya</taxon>
        <taxon>Ascomycota</taxon>
        <taxon>Pezizomycotina</taxon>
        <taxon>Eurotiomycetes</taxon>
        <taxon>Eurotiomycetidae</taxon>
        <taxon>Onygenales</taxon>
        <taxon>Arthrodermataceae</taxon>
        <taxon>Trichophyton</taxon>
    </lineage>
</organism>
<dbReference type="InterPro" id="IPR057939">
    <property type="entry name" value="TRF2_HOY1_PH"/>
</dbReference>
<protein>
    <recommendedName>
        <fullName evidence="8">Homeobox domain-containing protein</fullName>
    </recommendedName>
</protein>
<evidence type="ECO:0000256" key="1">
    <source>
        <dbReference type="ARBA" id="ARBA00004123"/>
    </source>
</evidence>
<name>D4AJ81_ARTBC</name>
<feature type="region of interest" description="Disordered" evidence="7">
    <location>
        <begin position="558"/>
        <end position="596"/>
    </location>
</feature>
<dbReference type="GeneID" id="9524559"/>
<feature type="region of interest" description="Disordered" evidence="7">
    <location>
        <begin position="493"/>
        <end position="512"/>
    </location>
</feature>
<keyword evidence="10" id="KW-1185">Reference proteome</keyword>
<feature type="region of interest" description="Disordered" evidence="7">
    <location>
        <begin position="1"/>
        <end position="120"/>
    </location>
</feature>
<sequence length="673" mass="72217">METSSTATATAAATTTTPSSISIMSDAPLATPAGVSTPTDTMSLATPPPTATSQASSTTTTTSSATAATSTSTAATSASMASANATSSDSPAARPASRRPPRKSTLTQQQKNHKRQRATQDQLVTLEMEFKKNPTPTAAVREQIAEDINMTERSVQIWFQNRRAKIKMIAKRGIETGEDCDAVPESMRRYLALQLDPAGSNARNMLGRAGAYPSNEPMMQSATSSKVVIQHFACRSLRIGTWRRVGQNTMDLVIFYSPDQACMTYYINNDSAGYKIEYPFSSIKNIILEPGDPVPPMDGAIPRSGGLVIELNRPPNFYMDSSNSGGFYQCGDFTEEQQATKSLIHHLGGHPKVLSVQLAKLVSLETFQNRHVPAYPFTPNTPFIDGSPQFVHLHRPASQPNHLSRAQNRLSVDNHLSVGLHPNRGHKRQRSRSVPGPVDFAALHAMPAFHFQSANPFQPSTPQHQEHQHPDIFAPVPLAHSQFQLPLNMSEPDLHIDTSATQPPPSFSMYPASATSAAATSTPVTDFVSTPLFSSAPDQPQSLGTPFSLPFLSPSPAVDIDIDSDPHSMAHQHQAQAASSNGHSPPLTATQRSSPTNMFASTVTTTGVDDGIILSDLYAKQNLGCSSSIASPGMEMEESFAMTFQGMRGHGHGMMGMGFDSGTVDPSTLAAES</sequence>
<dbReference type="eggNOG" id="KOG0849">
    <property type="taxonomic scope" value="Eukaryota"/>
</dbReference>
<keyword evidence="4 5" id="KW-0539">Nucleus</keyword>
<dbReference type="Gene3D" id="1.10.10.60">
    <property type="entry name" value="Homeodomain-like"/>
    <property type="match status" value="1"/>
</dbReference>
<evidence type="ECO:0000313" key="9">
    <source>
        <dbReference type="EMBL" id="EFE36804.1"/>
    </source>
</evidence>
<feature type="compositionally biased region" description="Low complexity" evidence="7">
    <location>
        <begin position="51"/>
        <end position="95"/>
    </location>
</feature>
<evidence type="ECO:0000256" key="3">
    <source>
        <dbReference type="ARBA" id="ARBA00023155"/>
    </source>
</evidence>
<feature type="compositionally biased region" description="Polar residues" evidence="7">
    <location>
        <begin position="34"/>
        <end position="44"/>
    </location>
</feature>
<dbReference type="Pfam" id="PF24818">
    <property type="entry name" value="PH_TRF2_HOY1"/>
    <property type="match status" value="1"/>
</dbReference>
<dbReference type="GO" id="GO:0000981">
    <property type="term" value="F:DNA-binding transcription factor activity, RNA polymerase II-specific"/>
    <property type="evidence" value="ECO:0007669"/>
    <property type="project" value="InterPro"/>
</dbReference>
<dbReference type="GO" id="GO:0030154">
    <property type="term" value="P:cell differentiation"/>
    <property type="evidence" value="ECO:0007669"/>
    <property type="project" value="TreeGrafter"/>
</dbReference>
<dbReference type="PANTHER" id="PTHR24324">
    <property type="entry name" value="HOMEOBOX PROTEIN HHEX"/>
    <property type="match status" value="1"/>
</dbReference>
<dbReference type="OMA" id="SHADPMI"/>
<comment type="caution">
    <text evidence="9">The sequence shown here is derived from an EMBL/GenBank/DDBJ whole genome shotgun (WGS) entry which is preliminary data.</text>
</comment>
<dbReference type="Pfam" id="PF00046">
    <property type="entry name" value="Homeodomain"/>
    <property type="match status" value="1"/>
</dbReference>
<comment type="subcellular location">
    <subcellularLocation>
        <location evidence="1 5 6">Nucleus</location>
    </subcellularLocation>
</comment>
<keyword evidence="3 5" id="KW-0371">Homeobox</keyword>
<gene>
    <name evidence="9" type="ORF">ARB_04330</name>
</gene>
<dbReference type="HOGENOM" id="CLU_023524_1_0_1"/>
<dbReference type="SMART" id="SM00389">
    <property type="entry name" value="HOX"/>
    <property type="match status" value="1"/>
</dbReference>
<dbReference type="InterPro" id="IPR017970">
    <property type="entry name" value="Homeobox_CS"/>
</dbReference>
<dbReference type="KEGG" id="abe:ARB_04330"/>
<dbReference type="GO" id="GO:0005634">
    <property type="term" value="C:nucleus"/>
    <property type="evidence" value="ECO:0007669"/>
    <property type="project" value="UniProtKB-SubCell"/>
</dbReference>
<proteinExistence type="predicted"/>
<dbReference type="CDD" id="cd00086">
    <property type="entry name" value="homeodomain"/>
    <property type="match status" value="1"/>
</dbReference>
<dbReference type="PROSITE" id="PS00027">
    <property type="entry name" value="HOMEOBOX_1"/>
    <property type="match status" value="1"/>
</dbReference>
<evidence type="ECO:0000256" key="7">
    <source>
        <dbReference type="SAM" id="MobiDB-lite"/>
    </source>
</evidence>
<reference evidence="10" key="1">
    <citation type="journal article" date="2011" name="Genome Biol.">
        <title>Comparative and functional genomics provide insights into the pathogenicity of dermatophytic fungi.</title>
        <authorList>
            <person name="Burmester A."/>
            <person name="Shelest E."/>
            <person name="Gloeckner G."/>
            <person name="Heddergott C."/>
            <person name="Schindler S."/>
            <person name="Staib P."/>
            <person name="Heidel A."/>
            <person name="Felder M."/>
            <person name="Petzold A."/>
            <person name="Szafranski K."/>
            <person name="Feuermann M."/>
            <person name="Pedruzzi I."/>
            <person name="Priebe S."/>
            <person name="Groth M."/>
            <person name="Winkler R."/>
            <person name="Li W."/>
            <person name="Kniemeyer O."/>
            <person name="Schroeckh V."/>
            <person name="Hertweck C."/>
            <person name="Hube B."/>
            <person name="White T.C."/>
            <person name="Platzer M."/>
            <person name="Guthke R."/>
            <person name="Heitman J."/>
            <person name="Woestemeyer J."/>
            <person name="Zipfel P.F."/>
            <person name="Monod M."/>
            <person name="Brakhage A.A."/>
        </authorList>
    </citation>
    <scope>NUCLEOTIDE SEQUENCE [LARGE SCALE GENOMIC DNA]</scope>
    <source>
        <strain evidence="10">ATCC MYA-4681 / CBS 112371</strain>
    </source>
</reference>
<evidence type="ECO:0000256" key="4">
    <source>
        <dbReference type="ARBA" id="ARBA00023242"/>
    </source>
</evidence>
<dbReference type="AlphaFoldDB" id="D4AJ81"/>
<dbReference type="InterPro" id="IPR051000">
    <property type="entry name" value="Homeobox_DNA-bind_prot"/>
</dbReference>
<dbReference type="InterPro" id="IPR009057">
    <property type="entry name" value="Homeodomain-like_sf"/>
</dbReference>
<dbReference type="EMBL" id="ABSU01000001">
    <property type="protein sequence ID" value="EFE36804.1"/>
    <property type="molecule type" value="Genomic_DNA"/>
</dbReference>
<keyword evidence="2 5" id="KW-0238">DNA-binding</keyword>
<evidence type="ECO:0000259" key="8">
    <source>
        <dbReference type="PROSITE" id="PS50071"/>
    </source>
</evidence>
<feature type="compositionally biased region" description="Low complexity" evidence="7">
    <location>
        <begin position="1"/>
        <end position="22"/>
    </location>
</feature>
<dbReference type="SUPFAM" id="SSF46689">
    <property type="entry name" value="Homeodomain-like"/>
    <property type="match status" value="1"/>
</dbReference>
<feature type="compositionally biased region" description="Low complexity" evidence="7">
    <location>
        <begin position="567"/>
        <end position="580"/>
    </location>
</feature>
<feature type="domain" description="Homeobox" evidence="8">
    <location>
        <begin position="109"/>
        <end position="169"/>
    </location>
</feature>
<dbReference type="RefSeq" id="XP_003017449.1">
    <property type="nucleotide sequence ID" value="XM_003017403.1"/>
</dbReference>
<accession>D4AJ81</accession>
<dbReference type="Proteomes" id="UP000008866">
    <property type="component" value="Unassembled WGS sequence"/>
</dbReference>
<dbReference type="PROSITE" id="PS50071">
    <property type="entry name" value="HOMEOBOX_2"/>
    <property type="match status" value="1"/>
</dbReference>
<feature type="compositionally biased region" description="Polar residues" evidence="7">
    <location>
        <begin position="581"/>
        <end position="596"/>
    </location>
</feature>
<feature type="DNA-binding region" description="Homeobox" evidence="5">
    <location>
        <begin position="111"/>
        <end position="170"/>
    </location>
</feature>
<evidence type="ECO:0000256" key="6">
    <source>
        <dbReference type="RuleBase" id="RU000682"/>
    </source>
</evidence>
<dbReference type="GO" id="GO:0000978">
    <property type="term" value="F:RNA polymerase II cis-regulatory region sequence-specific DNA binding"/>
    <property type="evidence" value="ECO:0007669"/>
    <property type="project" value="TreeGrafter"/>
</dbReference>
<dbReference type="STRING" id="663331.D4AJ81"/>